<name>A0A420VDR7_9BACI</name>
<evidence type="ECO:0000313" key="2">
    <source>
        <dbReference type="EMBL" id="RKO61685.1"/>
    </source>
</evidence>
<keyword evidence="3" id="KW-1185">Reference proteome</keyword>
<protein>
    <submittedName>
        <fullName evidence="2">Uncharacterized protein</fullName>
    </submittedName>
</protein>
<proteinExistence type="predicted"/>
<dbReference type="Proteomes" id="UP000286235">
    <property type="component" value="Unassembled WGS sequence"/>
</dbReference>
<reference evidence="2 3" key="1">
    <citation type="submission" date="2013-12" db="EMBL/GenBank/DDBJ databases">
        <title>Genome and proteome characterization of Caldibacillus debilis GB1 derived from a cellulolytic aero-tolerant co-culture.</title>
        <authorList>
            <person name="Wushke S.T."/>
            <person name="Zhang X."/>
            <person name="Fristensky B."/>
            <person name="Wilkins J.A."/>
            <person name="Levin D.B."/>
            <person name="Sparling R."/>
        </authorList>
    </citation>
    <scope>NUCLEOTIDE SEQUENCE [LARGE SCALE GENOMIC DNA]</scope>
    <source>
        <strain evidence="2 3">GB1</strain>
    </source>
</reference>
<evidence type="ECO:0000313" key="3">
    <source>
        <dbReference type="Proteomes" id="UP000286235"/>
    </source>
</evidence>
<evidence type="ECO:0000256" key="1">
    <source>
        <dbReference type="SAM" id="MobiDB-lite"/>
    </source>
</evidence>
<organism evidence="2 3">
    <name type="scientific">Caldibacillus debilis GB1</name>
    <dbReference type="NCBI Taxonomy" id="1339248"/>
    <lineage>
        <taxon>Bacteria</taxon>
        <taxon>Bacillati</taxon>
        <taxon>Bacillota</taxon>
        <taxon>Bacilli</taxon>
        <taxon>Bacillales</taxon>
        <taxon>Bacillaceae</taxon>
        <taxon>Caldibacillus</taxon>
    </lineage>
</organism>
<comment type="caution">
    <text evidence="2">The sequence shown here is derived from an EMBL/GenBank/DDBJ whole genome shotgun (WGS) entry which is preliminary data.</text>
</comment>
<sequence>MKPVAFLDFIQELETEMRYHANGGTRYRQKTAELSLEVAKRFGRVDVFYNRHQARDIVRNSFPDLPLERIEDVAKMLSVIAQDLRRKQNLPKEILGFIQKERKNEVSNKRSQVKMAPLFYSSLLSITSGFSISFSVPCLPACTAQRSKQQAPPPRKKWLATTKRTGGKNV</sequence>
<dbReference type="AlphaFoldDB" id="A0A420VDR7"/>
<dbReference type="EMBL" id="AZRV01000035">
    <property type="protein sequence ID" value="RKO61685.1"/>
    <property type="molecule type" value="Genomic_DNA"/>
</dbReference>
<gene>
    <name evidence="2" type="ORF">Cdeb_01156</name>
</gene>
<feature type="region of interest" description="Disordered" evidence="1">
    <location>
        <begin position="145"/>
        <end position="170"/>
    </location>
</feature>
<accession>A0A420VDR7</accession>